<organism evidence="2 3">
    <name type="scientific">Brevibacterium aurantiacum</name>
    <dbReference type="NCBI Taxonomy" id="273384"/>
    <lineage>
        <taxon>Bacteria</taxon>
        <taxon>Bacillati</taxon>
        <taxon>Actinomycetota</taxon>
        <taxon>Actinomycetes</taxon>
        <taxon>Micrococcales</taxon>
        <taxon>Brevibacteriaceae</taxon>
        <taxon>Brevibacterium</taxon>
    </lineage>
</organism>
<dbReference type="SUPFAM" id="SSF46955">
    <property type="entry name" value="Putative DNA-binding domain"/>
    <property type="match status" value="1"/>
</dbReference>
<proteinExistence type="predicted"/>
<reference evidence="2" key="1">
    <citation type="submission" date="2017-03" db="EMBL/GenBank/DDBJ databases">
        <authorList>
            <person name="Monnet C."/>
        </authorList>
    </citation>
    <scope>NUCLEOTIDE SEQUENCE [LARGE SCALE GENOMIC DNA]</scope>
    <source>
        <strain evidence="2">ATCC 9175</strain>
    </source>
</reference>
<dbReference type="InterPro" id="IPR009061">
    <property type="entry name" value="DNA-bd_dom_put_sf"/>
</dbReference>
<dbReference type="AlphaFoldDB" id="A0A2H1K3A8"/>
<dbReference type="Proteomes" id="UP000234525">
    <property type="component" value="Unassembled WGS sequence"/>
</dbReference>
<sequence length="60" mass="7118">MKTKNQERLLTRAEAADFLQVDRSTLSRWFQQGRGPRCLYLESRTPRYRLKDLLAYLEGA</sequence>
<comment type="caution">
    <text evidence="2">The sequence shown here is derived from an EMBL/GenBank/DDBJ whole genome shotgun (WGS) entry which is preliminary data.</text>
</comment>
<dbReference type="Pfam" id="PF12728">
    <property type="entry name" value="HTH_17"/>
    <property type="match status" value="1"/>
</dbReference>
<dbReference type="EMBL" id="FXZB01000023">
    <property type="protein sequence ID" value="SMX94183.1"/>
    <property type="molecule type" value="Genomic_DNA"/>
</dbReference>
<protein>
    <submittedName>
        <fullName evidence="2">Helix-turn-helix domain-containing protein</fullName>
    </submittedName>
</protein>
<name>A0A2H1K3A8_BREAU</name>
<keyword evidence="3" id="KW-1185">Reference proteome</keyword>
<feature type="domain" description="Helix-turn-helix" evidence="1">
    <location>
        <begin position="9"/>
        <end position="59"/>
    </location>
</feature>
<gene>
    <name evidence="2" type="ORF">BAUR9175_03079</name>
</gene>
<dbReference type="RefSeq" id="WP_101584341.1">
    <property type="nucleotide sequence ID" value="NZ_BJME01000012.1"/>
</dbReference>
<evidence type="ECO:0000259" key="1">
    <source>
        <dbReference type="Pfam" id="PF12728"/>
    </source>
</evidence>
<evidence type="ECO:0000313" key="3">
    <source>
        <dbReference type="Proteomes" id="UP000234525"/>
    </source>
</evidence>
<dbReference type="InterPro" id="IPR041657">
    <property type="entry name" value="HTH_17"/>
</dbReference>
<accession>A0A2H1K3A8</accession>
<evidence type="ECO:0000313" key="2">
    <source>
        <dbReference type="EMBL" id="SMX94183.1"/>
    </source>
</evidence>